<evidence type="ECO:0000256" key="4">
    <source>
        <dbReference type="ARBA" id="ARBA00023002"/>
    </source>
</evidence>
<feature type="compositionally biased region" description="Basic and acidic residues" evidence="11">
    <location>
        <begin position="469"/>
        <end position="480"/>
    </location>
</feature>
<evidence type="ECO:0000256" key="6">
    <source>
        <dbReference type="ARBA" id="ARBA00047473"/>
    </source>
</evidence>
<dbReference type="GO" id="GO:0000271">
    <property type="term" value="P:polysaccharide biosynthetic process"/>
    <property type="evidence" value="ECO:0007669"/>
    <property type="project" value="InterPro"/>
</dbReference>
<reference evidence="13 14" key="1">
    <citation type="journal article" date="2019" name="Nat. Microbiol.">
        <title>Mediterranean grassland soil C-N compound turnover is dependent on rainfall and depth, and is mediated by genomically divergent microorganisms.</title>
        <authorList>
            <person name="Diamond S."/>
            <person name="Andeer P.F."/>
            <person name="Li Z."/>
            <person name="Crits-Christoph A."/>
            <person name="Burstein D."/>
            <person name="Anantharaman K."/>
            <person name="Lane K.R."/>
            <person name="Thomas B.C."/>
            <person name="Pan C."/>
            <person name="Northen T.R."/>
            <person name="Banfield J.F."/>
        </authorList>
    </citation>
    <scope>NUCLEOTIDE SEQUENCE [LARGE SCALE GENOMIC DNA]</scope>
    <source>
        <strain evidence="13">WS_2</strain>
    </source>
</reference>
<feature type="binding site" evidence="9">
    <location>
        <position position="325"/>
    </location>
    <ligand>
        <name>substrate</name>
    </ligand>
</feature>
<comment type="similarity">
    <text evidence="2 7">Belongs to the UDP-glucose/GDP-mannose dehydrogenase family.</text>
</comment>
<keyword evidence="4 7" id="KW-0560">Oxidoreductase</keyword>
<comment type="caution">
    <text evidence="13">The sequence shown here is derived from an EMBL/GenBank/DDBJ whole genome shotgun (WGS) entry which is preliminary data.</text>
</comment>
<evidence type="ECO:0000256" key="8">
    <source>
        <dbReference type="PIRSR" id="PIRSR500134-1"/>
    </source>
</evidence>
<evidence type="ECO:0000256" key="1">
    <source>
        <dbReference type="ARBA" id="ARBA00004701"/>
    </source>
</evidence>
<gene>
    <name evidence="13" type="ORF">E6K72_11180</name>
</gene>
<dbReference type="InterPro" id="IPR036291">
    <property type="entry name" value="NAD(P)-bd_dom_sf"/>
</dbReference>
<dbReference type="InterPro" id="IPR014026">
    <property type="entry name" value="UDP-Glc/GDP-Man_DH_dimer"/>
</dbReference>
<dbReference type="InterPro" id="IPR028357">
    <property type="entry name" value="UDPglc_DH_bac"/>
</dbReference>
<dbReference type="SUPFAM" id="SSF51735">
    <property type="entry name" value="NAD(P)-binding Rossmann-fold domains"/>
    <property type="match status" value="1"/>
</dbReference>
<evidence type="ECO:0000256" key="9">
    <source>
        <dbReference type="PIRSR" id="PIRSR500134-2"/>
    </source>
</evidence>
<feature type="compositionally biased region" description="Basic and acidic residues" evidence="11">
    <location>
        <begin position="440"/>
        <end position="449"/>
    </location>
</feature>
<dbReference type="Gene3D" id="3.40.50.720">
    <property type="entry name" value="NAD(P)-binding Rossmann-like Domain"/>
    <property type="match status" value="2"/>
</dbReference>
<dbReference type="Proteomes" id="UP000317716">
    <property type="component" value="Unassembled WGS sequence"/>
</dbReference>
<proteinExistence type="inferred from homology"/>
<organism evidence="13 14">
    <name type="scientific">Eiseniibacteriota bacterium</name>
    <dbReference type="NCBI Taxonomy" id="2212470"/>
    <lineage>
        <taxon>Bacteria</taxon>
        <taxon>Candidatus Eiseniibacteriota</taxon>
    </lineage>
</organism>
<accession>A0A538SHB8</accession>
<dbReference type="UniPathway" id="UPA00038">
    <property type="reaction ID" value="UER00491"/>
</dbReference>
<dbReference type="SUPFAM" id="SSF48179">
    <property type="entry name" value="6-phosphogluconate dehydrogenase C-terminal domain-like"/>
    <property type="match status" value="1"/>
</dbReference>
<dbReference type="InterPro" id="IPR008927">
    <property type="entry name" value="6-PGluconate_DH-like_C_sf"/>
</dbReference>
<feature type="binding site" evidence="10">
    <location>
        <position position="123"/>
    </location>
    <ligand>
        <name>NAD(+)</name>
        <dbReference type="ChEBI" id="CHEBI:57540"/>
    </ligand>
</feature>
<feature type="binding site" evidence="9">
    <location>
        <position position="209"/>
    </location>
    <ligand>
        <name>substrate</name>
    </ligand>
</feature>
<dbReference type="Pfam" id="PF03721">
    <property type="entry name" value="UDPG_MGDP_dh_N"/>
    <property type="match status" value="1"/>
</dbReference>
<feature type="binding site" evidence="10">
    <location>
        <position position="332"/>
    </location>
    <ligand>
        <name>NAD(+)</name>
        <dbReference type="ChEBI" id="CHEBI:57540"/>
    </ligand>
</feature>
<dbReference type="Pfam" id="PF00984">
    <property type="entry name" value="UDPG_MGDP_dh"/>
    <property type="match status" value="1"/>
</dbReference>
<dbReference type="GO" id="GO:0051287">
    <property type="term" value="F:NAD binding"/>
    <property type="evidence" value="ECO:0007669"/>
    <property type="project" value="InterPro"/>
</dbReference>
<dbReference type="GO" id="GO:0006065">
    <property type="term" value="P:UDP-glucuronate biosynthetic process"/>
    <property type="evidence" value="ECO:0007669"/>
    <property type="project" value="UniProtKB-UniPathway"/>
</dbReference>
<evidence type="ECO:0000256" key="5">
    <source>
        <dbReference type="ARBA" id="ARBA00023027"/>
    </source>
</evidence>
<feature type="binding site" evidence="10">
    <location>
        <position position="36"/>
    </location>
    <ligand>
        <name>NAD(+)</name>
        <dbReference type="ChEBI" id="CHEBI:57540"/>
    </ligand>
</feature>
<dbReference type="PROSITE" id="PS51257">
    <property type="entry name" value="PROKAR_LIPOPROTEIN"/>
    <property type="match status" value="1"/>
</dbReference>
<dbReference type="PIRSF" id="PIRSF000124">
    <property type="entry name" value="UDPglc_GDPman_dh"/>
    <property type="match status" value="1"/>
</dbReference>
<evidence type="ECO:0000313" key="13">
    <source>
        <dbReference type="EMBL" id="TMQ50767.1"/>
    </source>
</evidence>
<evidence type="ECO:0000256" key="2">
    <source>
        <dbReference type="ARBA" id="ARBA00006601"/>
    </source>
</evidence>
<comment type="catalytic activity">
    <reaction evidence="6 7">
        <text>UDP-alpha-D-glucose + 2 NAD(+) + H2O = UDP-alpha-D-glucuronate + 2 NADH + 3 H(+)</text>
        <dbReference type="Rhea" id="RHEA:23596"/>
        <dbReference type="ChEBI" id="CHEBI:15377"/>
        <dbReference type="ChEBI" id="CHEBI:15378"/>
        <dbReference type="ChEBI" id="CHEBI:57540"/>
        <dbReference type="ChEBI" id="CHEBI:57945"/>
        <dbReference type="ChEBI" id="CHEBI:58052"/>
        <dbReference type="ChEBI" id="CHEBI:58885"/>
        <dbReference type="EC" id="1.1.1.22"/>
    </reaction>
</comment>
<dbReference type="InterPro" id="IPR001732">
    <property type="entry name" value="UDP-Glc/GDP-Man_DH_N"/>
</dbReference>
<dbReference type="Gene3D" id="1.20.5.100">
    <property type="entry name" value="Cytochrome c1, transmembrane anchor, C-terminal"/>
    <property type="match status" value="1"/>
</dbReference>
<dbReference type="SMART" id="SM00984">
    <property type="entry name" value="UDPG_MGDP_dh_C"/>
    <property type="match status" value="1"/>
</dbReference>
<dbReference type="InterPro" id="IPR017476">
    <property type="entry name" value="UDP-Glc/GDP-Man"/>
</dbReference>
<dbReference type="PANTHER" id="PTHR43750">
    <property type="entry name" value="UDP-GLUCOSE 6-DEHYDROGENASE TUAD"/>
    <property type="match status" value="1"/>
</dbReference>
<evidence type="ECO:0000256" key="10">
    <source>
        <dbReference type="PIRSR" id="PIRSR500134-3"/>
    </source>
</evidence>
<dbReference type="InterPro" id="IPR014027">
    <property type="entry name" value="UDP-Glc/GDP-Man_DH_C"/>
</dbReference>
<dbReference type="InterPro" id="IPR036220">
    <property type="entry name" value="UDP-Glc/GDP-Man_DH_C_sf"/>
</dbReference>
<feature type="active site" description="Nucleophile" evidence="8">
    <location>
        <position position="265"/>
    </location>
</feature>
<feature type="region of interest" description="Disordered" evidence="11">
    <location>
        <begin position="439"/>
        <end position="480"/>
    </location>
</feature>
<dbReference type="NCBIfam" id="TIGR03026">
    <property type="entry name" value="NDP-sugDHase"/>
    <property type="match status" value="1"/>
</dbReference>
<feature type="binding site" evidence="10">
    <location>
        <position position="31"/>
    </location>
    <ligand>
        <name>NAD(+)</name>
        <dbReference type="ChEBI" id="CHEBI:57540"/>
    </ligand>
</feature>
<evidence type="ECO:0000256" key="11">
    <source>
        <dbReference type="SAM" id="MobiDB-lite"/>
    </source>
</evidence>
<dbReference type="Pfam" id="PF03720">
    <property type="entry name" value="UDPG_MGDP_dh_C"/>
    <property type="match status" value="1"/>
</dbReference>
<feature type="binding site" evidence="9">
    <location>
        <begin position="154"/>
        <end position="157"/>
    </location>
    <ligand>
        <name>substrate</name>
    </ligand>
</feature>
<keyword evidence="5 7" id="KW-0520">NAD</keyword>
<feature type="binding site" evidence="9">
    <location>
        <position position="262"/>
    </location>
    <ligand>
        <name>substrate</name>
    </ligand>
</feature>
<comment type="pathway">
    <text evidence="1">Nucleotide-sugar biosynthesis; UDP-alpha-D-glucuronate biosynthesis; UDP-alpha-D-glucuronate from UDP-alpha-D-glucose: step 1/1.</text>
</comment>
<dbReference type="EMBL" id="VBOS01000401">
    <property type="protein sequence ID" value="TMQ50767.1"/>
    <property type="molecule type" value="Genomic_DNA"/>
</dbReference>
<dbReference type="AlphaFoldDB" id="A0A538SHB8"/>
<feature type="domain" description="UDP-glucose/GDP-mannose dehydrogenase C-terminal" evidence="12">
    <location>
        <begin position="318"/>
        <end position="421"/>
    </location>
</feature>
<feature type="binding site" evidence="10">
    <location>
        <position position="268"/>
    </location>
    <ligand>
        <name>NAD(+)</name>
        <dbReference type="ChEBI" id="CHEBI:57540"/>
    </ligand>
</feature>
<feature type="binding site" evidence="10">
    <location>
        <position position="157"/>
    </location>
    <ligand>
        <name>NAD(+)</name>
        <dbReference type="ChEBI" id="CHEBI:57540"/>
    </ligand>
</feature>
<name>A0A538SHB8_UNCEI</name>
<dbReference type="GO" id="GO:0003979">
    <property type="term" value="F:UDP-glucose 6-dehydrogenase activity"/>
    <property type="evidence" value="ECO:0007669"/>
    <property type="project" value="UniProtKB-EC"/>
</dbReference>
<dbReference type="PANTHER" id="PTHR43750:SF3">
    <property type="entry name" value="UDP-GLUCOSE 6-DEHYDROGENASE TUAD"/>
    <property type="match status" value="1"/>
</dbReference>
<dbReference type="PIRSF" id="PIRSF500134">
    <property type="entry name" value="UDPglc_DH_bac"/>
    <property type="match status" value="1"/>
</dbReference>
<evidence type="ECO:0000313" key="14">
    <source>
        <dbReference type="Proteomes" id="UP000317716"/>
    </source>
</evidence>
<feature type="binding site" evidence="9">
    <location>
        <begin position="254"/>
        <end position="258"/>
    </location>
    <ligand>
        <name>substrate</name>
    </ligand>
</feature>
<feature type="binding site" evidence="10">
    <location>
        <position position="87"/>
    </location>
    <ligand>
        <name>NAD(+)</name>
        <dbReference type="ChEBI" id="CHEBI:57540"/>
    </ligand>
</feature>
<evidence type="ECO:0000259" key="12">
    <source>
        <dbReference type="SMART" id="SM00984"/>
    </source>
</evidence>
<protein>
    <recommendedName>
        <fullName evidence="3 7">UDP-glucose 6-dehydrogenase</fullName>
        <ecNumber evidence="3 7">1.1.1.22</ecNumber>
    </recommendedName>
</protein>
<evidence type="ECO:0000256" key="7">
    <source>
        <dbReference type="PIRNR" id="PIRNR000124"/>
    </source>
</evidence>
<sequence length="480" mass="51882">MNRMTMLGTGYVGLVSGACLAELGHIITCMDIDAHKIRRLQLGQMPFYEPGLDTLVQRNHARGRLAFEADPARATAGAEAVFIAVGTPSGADGSADLSALFAACHLVIESAPTRPMLLVQKSTAPVGTARRLRHEIASRNGHGALLEVAVNPEFLQEGCAIETFLHPDRVVIGTDSVRAERLMRRIYRPLSLQGTPMVATTLESAEMIKYASNCLLATKISYINEIANLCESVGADARVVAHGMGLDHRIGSSFLHPGPGFGGSCFPKDAQALLRFAAECGVTLRVVSAALEVNRAQAERMVVKSEAALGALPAPRIALLGLSFKPETDDIRESPGLRLAEIYLERGASVVAHDPMAMPNVRTTALGRRMRFAEAPYEAVHDADALVVATDWEQYRNLDLRRVASLLRHPVLLDLRRIFEPQDAVDAGLDYHCVGLPPRLGDRNHREPRTQAGLGARRTAVDRATPTHARADSVSRKSAP</sequence>
<dbReference type="EC" id="1.1.1.22" evidence="3 7"/>
<dbReference type="SUPFAM" id="SSF52413">
    <property type="entry name" value="UDP-glucose/GDP-mannose dehydrogenase C-terminal domain"/>
    <property type="match status" value="1"/>
</dbReference>
<evidence type="ECO:0000256" key="3">
    <source>
        <dbReference type="ARBA" id="ARBA00012954"/>
    </source>
</evidence>